<dbReference type="InterPro" id="IPR006665">
    <property type="entry name" value="OmpA-like"/>
</dbReference>
<dbReference type="CDD" id="cd07185">
    <property type="entry name" value="OmpA_C-like"/>
    <property type="match status" value="1"/>
</dbReference>
<evidence type="ECO:0000256" key="3">
    <source>
        <dbReference type="ARBA" id="ARBA00023237"/>
    </source>
</evidence>
<feature type="signal peptide" evidence="5">
    <location>
        <begin position="1"/>
        <end position="23"/>
    </location>
</feature>
<proteinExistence type="predicted"/>
<protein>
    <submittedName>
        <fullName evidence="7">OmpA/MotB</fullName>
    </submittedName>
</protein>
<evidence type="ECO:0000313" key="7">
    <source>
        <dbReference type="EMBL" id="EBA07157.1"/>
    </source>
</evidence>
<gene>
    <name evidence="7" type="ORF">SSE37_13206</name>
</gene>
<feature type="domain" description="OmpA-like" evidence="6">
    <location>
        <begin position="102"/>
        <end position="220"/>
    </location>
</feature>
<dbReference type="PANTHER" id="PTHR30329">
    <property type="entry name" value="STATOR ELEMENT OF FLAGELLAR MOTOR COMPLEX"/>
    <property type="match status" value="1"/>
</dbReference>
<comment type="caution">
    <text evidence="7">The sequence shown here is derived from an EMBL/GenBank/DDBJ whole genome shotgun (WGS) entry which is preliminary data.</text>
</comment>
<keyword evidence="3" id="KW-0998">Cell outer membrane</keyword>
<evidence type="ECO:0000256" key="1">
    <source>
        <dbReference type="ARBA" id="ARBA00004442"/>
    </source>
</evidence>
<dbReference type="InterPro" id="IPR050330">
    <property type="entry name" value="Bact_OuterMem_StrucFunc"/>
</dbReference>
<dbReference type="InterPro" id="IPR006664">
    <property type="entry name" value="OMP_bac"/>
</dbReference>
<keyword evidence="2 4" id="KW-0472">Membrane</keyword>
<dbReference type="OrthoDB" id="7170686at2"/>
<dbReference type="SUPFAM" id="SSF103088">
    <property type="entry name" value="OmpA-like"/>
    <property type="match status" value="1"/>
</dbReference>
<evidence type="ECO:0000256" key="2">
    <source>
        <dbReference type="ARBA" id="ARBA00023136"/>
    </source>
</evidence>
<keyword evidence="8" id="KW-1185">Reference proteome</keyword>
<evidence type="ECO:0000256" key="5">
    <source>
        <dbReference type="SAM" id="SignalP"/>
    </source>
</evidence>
<reference evidence="7 8" key="1">
    <citation type="submission" date="2006-06" db="EMBL/GenBank/DDBJ databases">
        <authorList>
            <person name="Moran M.A."/>
            <person name="Ferriera S."/>
            <person name="Johnson J."/>
            <person name="Kravitz S."/>
            <person name="Beeson K."/>
            <person name="Sutton G."/>
            <person name="Rogers Y.-H."/>
            <person name="Friedman R."/>
            <person name="Frazier M."/>
            <person name="Venter J.C."/>
        </authorList>
    </citation>
    <scope>NUCLEOTIDE SEQUENCE [LARGE SCALE GENOMIC DNA]</scope>
    <source>
        <strain evidence="7 8">E-37</strain>
    </source>
</reference>
<comment type="subcellular location">
    <subcellularLocation>
        <location evidence="1">Cell outer membrane</location>
    </subcellularLocation>
</comment>
<evidence type="ECO:0000256" key="4">
    <source>
        <dbReference type="PROSITE-ProRule" id="PRU00473"/>
    </source>
</evidence>
<evidence type="ECO:0000259" key="6">
    <source>
        <dbReference type="PROSITE" id="PS51123"/>
    </source>
</evidence>
<sequence>MTRRILALAAIFGVPLAAAPALAQSTVTLDSFSLEPAPQAQPETAPSAEMRDCLLDQSGCTSDEFSGSATFTLDDVVNLGVIDRTEVPQNAAAGGTGGSTAAPAPLPSIDLEILFAYNSDDLTPEAMGKLSSLADALRDPRLSDARLVFIGHTDGVGSAAYNMDLSRRRAEAVARFVQGTMGLPPSRIRAEGVGFSRLKNSFDPAAAQNRRVQLVLVPGA</sequence>
<dbReference type="PANTHER" id="PTHR30329:SF21">
    <property type="entry name" value="LIPOPROTEIN YIAD-RELATED"/>
    <property type="match status" value="1"/>
</dbReference>
<dbReference type="InterPro" id="IPR036737">
    <property type="entry name" value="OmpA-like_sf"/>
</dbReference>
<dbReference type="AlphaFoldDB" id="A3K730"/>
<dbReference type="Pfam" id="PF00691">
    <property type="entry name" value="OmpA"/>
    <property type="match status" value="1"/>
</dbReference>
<dbReference type="eggNOG" id="COG2885">
    <property type="taxonomic scope" value="Bacteria"/>
</dbReference>
<accession>A3K730</accession>
<dbReference type="RefSeq" id="WP_005861366.1">
    <property type="nucleotide sequence ID" value="NZ_AAYA01000011.1"/>
</dbReference>
<keyword evidence="5" id="KW-0732">Signal</keyword>
<dbReference type="PRINTS" id="PR01021">
    <property type="entry name" value="OMPADOMAIN"/>
</dbReference>
<dbReference type="GO" id="GO:0009279">
    <property type="term" value="C:cell outer membrane"/>
    <property type="evidence" value="ECO:0007669"/>
    <property type="project" value="UniProtKB-SubCell"/>
</dbReference>
<feature type="chain" id="PRO_5002655074" evidence="5">
    <location>
        <begin position="24"/>
        <end position="220"/>
    </location>
</feature>
<dbReference type="Gene3D" id="3.30.1330.60">
    <property type="entry name" value="OmpA-like domain"/>
    <property type="match status" value="1"/>
</dbReference>
<dbReference type="Proteomes" id="UP000005713">
    <property type="component" value="Unassembled WGS sequence"/>
</dbReference>
<organism evidence="7 8">
    <name type="scientific">Sagittula stellata (strain ATCC 700073 / DSM 11524 / E-37)</name>
    <dbReference type="NCBI Taxonomy" id="388399"/>
    <lineage>
        <taxon>Bacteria</taxon>
        <taxon>Pseudomonadati</taxon>
        <taxon>Pseudomonadota</taxon>
        <taxon>Alphaproteobacteria</taxon>
        <taxon>Rhodobacterales</taxon>
        <taxon>Roseobacteraceae</taxon>
        <taxon>Sagittula</taxon>
    </lineage>
</organism>
<name>A3K730_SAGS3</name>
<dbReference type="EMBL" id="AAYA01000011">
    <property type="protein sequence ID" value="EBA07157.1"/>
    <property type="molecule type" value="Genomic_DNA"/>
</dbReference>
<evidence type="ECO:0000313" key="8">
    <source>
        <dbReference type="Proteomes" id="UP000005713"/>
    </source>
</evidence>
<dbReference type="PROSITE" id="PS51123">
    <property type="entry name" value="OMPA_2"/>
    <property type="match status" value="1"/>
</dbReference>